<dbReference type="PANTHER" id="PTHR12083">
    <property type="entry name" value="BIFUNCTIONAL POLYNUCLEOTIDE PHOSPHATASE/KINASE"/>
    <property type="match status" value="1"/>
</dbReference>
<dbReference type="Gene3D" id="3.40.50.300">
    <property type="entry name" value="P-loop containing nucleotide triphosphate hydrolases"/>
    <property type="match status" value="1"/>
</dbReference>
<dbReference type="PANTHER" id="PTHR12083:SF9">
    <property type="entry name" value="BIFUNCTIONAL POLYNUCLEOTIDE PHOSPHATASE_KINASE"/>
    <property type="match status" value="1"/>
</dbReference>
<dbReference type="SUPFAM" id="SSF56784">
    <property type="entry name" value="HAD-like"/>
    <property type="match status" value="1"/>
</dbReference>
<proteinExistence type="predicted"/>
<comment type="caution">
    <text evidence="2">The sequence shown here is derived from an EMBL/GenBank/DDBJ whole genome shotgun (WGS) entry which is preliminary data.</text>
</comment>
<dbReference type="NCBIfam" id="TIGR01662">
    <property type="entry name" value="HAD-SF-IIIA"/>
    <property type="match status" value="1"/>
</dbReference>
<keyword evidence="3" id="KW-1185">Reference proteome</keyword>
<dbReference type="FunFam" id="3.40.50.300:FF:000737">
    <property type="entry name" value="Bifunctional polynucleotide phosphatase/kinase"/>
    <property type="match status" value="1"/>
</dbReference>
<evidence type="ECO:0000313" key="3">
    <source>
        <dbReference type="Proteomes" id="UP001385951"/>
    </source>
</evidence>
<protein>
    <recommendedName>
        <fullName evidence="4">PNK3P-domain-containing protein</fullName>
    </recommendedName>
</protein>
<dbReference type="InterPro" id="IPR006551">
    <property type="entry name" value="Polynucleotide_phosphatase"/>
</dbReference>
<evidence type="ECO:0000313" key="2">
    <source>
        <dbReference type="EMBL" id="KAK7676135.1"/>
    </source>
</evidence>
<dbReference type="Pfam" id="PF13671">
    <property type="entry name" value="AAA_33"/>
    <property type="match status" value="1"/>
</dbReference>
<name>A0AAW0FHQ0_9APHY</name>
<dbReference type="GO" id="GO:0006281">
    <property type="term" value="P:DNA repair"/>
    <property type="evidence" value="ECO:0007669"/>
    <property type="project" value="TreeGrafter"/>
</dbReference>
<evidence type="ECO:0008006" key="4">
    <source>
        <dbReference type="Google" id="ProtNLM"/>
    </source>
</evidence>
<accession>A0AAW0FHQ0</accession>
<dbReference type="Pfam" id="PF08645">
    <property type="entry name" value="PNK3P"/>
    <property type="match status" value="1"/>
</dbReference>
<dbReference type="InterPro" id="IPR013954">
    <property type="entry name" value="PNK3P"/>
</dbReference>
<dbReference type="InterPro" id="IPR023214">
    <property type="entry name" value="HAD_sf"/>
</dbReference>
<dbReference type="EMBL" id="JASBNA010000133">
    <property type="protein sequence ID" value="KAK7676135.1"/>
    <property type="molecule type" value="Genomic_DNA"/>
</dbReference>
<feature type="region of interest" description="Disordered" evidence="1">
    <location>
        <begin position="1"/>
        <end position="23"/>
    </location>
</feature>
<organism evidence="2 3">
    <name type="scientific">Cerrena zonata</name>
    <dbReference type="NCBI Taxonomy" id="2478898"/>
    <lineage>
        <taxon>Eukaryota</taxon>
        <taxon>Fungi</taxon>
        <taxon>Dikarya</taxon>
        <taxon>Basidiomycota</taxon>
        <taxon>Agaricomycotina</taxon>
        <taxon>Agaricomycetes</taxon>
        <taxon>Polyporales</taxon>
        <taxon>Cerrenaceae</taxon>
        <taxon>Cerrena</taxon>
    </lineage>
</organism>
<dbReference type="SUPFAM" id="SSF52540">
    <property type="entry name" value="P-loop containing nucleoside triphosphate hydrolases"/>
    <property type="match status" value="1"/>
</dbReference>
<dbReference type="GO" id="GO:0003690">
    <property type="term" value="F:double-stranded DNA binding"/>
    <property type="evidence" value="ECO:0007669"/>
    <property type="project" value="TreeGrafter"/>
</dbReference>
<dbReference type="InterPro" id="IPR027417">
    <property type="entry name" value="P-loop_NTPase"/>
</dbReference>
<feature type="compositionally biased region" description="Polar residues" evidence="1">
    <location>
        <begin position="1"/>
        <end position="14"/>
    </location>
</feature>
<dbReference type="InterPro" id="IPR006549">
    <property type="entry name" value="HAD-SF_hydro_IIIA"/>
</dbReference>
<dbReference type="Gene3D" id="3.40.50.1000">
    <property type="entry name" value="HAD superfamily/HAD-like"/>
    <property type="match status" value="1"/>
</dbReference>
<dbReference type="AlphaFoldDB" id="A0AAW0FHQ0"/>
<reference evidence="2 3" key="1">
    <citation type="submission" date="2022-09" db="EMBL/GenBank/DDBJ databases">
        <authorList>
            <person name="Palmer J.M."/>
        </authorList>
    </citation>
    <scope>NUCLEOTIDE SEQUENCE [LARGE SCALE GENOMIC DNA]</scope>
    <source>
        <strain evidence="2 3">DSM 7382</strain>
    </source>
</reference>
<gene>
    <name evidence="2" type="ORF">QCA50_020920</name>
</gene>
<sequence length="447" mass="50309">MASASSSRSVTQKTSLKRNADHLEEVSASTSTTKVAKVFPIFSKPQASDFQWAKPLGRSGTCLHGVNLAPKLHAKVAAFDLDGCLIESSFGKKQDPSTFKWWRPIVPNKLKSLYEEGYTIVIFTNQALRGDKAIDNWKKKIPYIASALSEVPFHLYAATAKNGYRKPMPGMWYALEALFREDGVTIDSDKSFFVGDAAGRAGDFASTDRKLALNIGIPFSTPEEYFLGLPAAPYKLPGFNVSTLPTNRSYNSEVHLTILLIIISVPSYTPSSTPLVPTNGAQEIVLFAGMPSLGKTSFFKKHFEPAGYIHVNQDTLKSRDKCIKRVEQVMKEGRSCVVDNTNRDQVTRKYYIDLSQRHRVPIRCILFEGSIELAWHNNLYRAFNMPPGSKQPKRDLLPYSAFTNFKSMFEAPKMSEGFKEIKTVNWVFEGSEEERRRWSMWLQIDGK</sequence>
<evidence type="ECO:0000256" key="1">
    <source>
        <dbReference type="SAM" id="MobiDB-lite"/>
    </source>
</evidence>
<dbReference type="Proteomes" id="UP001385951">
    <property type="component" value="Unassembled WGS sequence"/>
</dbReference>
<dbReference type="InterPro" id="IPR036412">
    <property type="entry name" value="HAD-like_sf"/>
</dbReference>
<dbReference type="GO" id="GO:0046403">
    <property type="term" value="F:polynucleotide 3'-phosphatase activity"/>
    <property type="evidence" value="ECO:0007669"/>
    <property type="project" value="TreeGrafter"/>
</dbReference>
<dbReference type="NCBIfam" id="TIGR01664">
    <property type="entry name" value="DNA-3'-Pase"/>
    <property type="match status" value="1"/>
</dbReference>
<dbReference type="GO" id="GO:0046404">
    <property type="term" value="F:ATP-dependent polydeoxyribonucleotide 5'-hydroxyl-kinase activity"/>
    <property type="evidence" value="ECO:0007669"/>
    <property type="project" value="TreeGrafter"/>
</dbReference>